<comment type="caution">
    <text evidence="2">The sequence shown here is derived from an EMBL/GenBank/DDBJ whole genome shotgun (WGS) entry which is preliminary data.</text>
</comment>
<feature type="domain" description="DUF3644" evidence="1">
    <location>
        <begin position="18"/>
        <end position="161"/>
    </location>
</feature>
<protein>
    <recommendedName>
        <fullName evidence="1">DUF3644 domain-containing protein</fullName>
    </recommendedName>
</protein>
<reference evidence="2 3" key="1">
    <citation type="submission" date="2018-09" db="EMBL/GenBank/DDBJ databases">
        <title>Discovery and Ecogenomic Context for Candidatus Cryosericales, a Global Caldiserica Order Active in Thawing Permafrost.</title>
        <authorList>
            <person name="Martinez M.A."/>
            <person name="Woodcroft B.J."/>
            <person name="Ignacio Espinoza J.C."/>
            <person name="Zayed A."/>
            <person name="Singleton C.M."/>
            <person name="Boyd J."/>
            <person name="Li Y.-F."/>
            <person name="Purvine S."/>
            <person name="Maughan H."/>
            <person name="Hodgkins S.B."/>
            <person name="Anderson D."/>
            <person name="Sederholm M."/>
            <person name="Temperton B."/>
            <person name="Saleska S.R."/>
            <person name="Tyson G.W."/>
            <person name="Rich V.I."/>
        </authorList>
    </citation>
    <scope>NUCLEOTIDE SEQUENCE [LARGE SCALE GENOMIC DNA]</scope>
    <source>
        <strain evidence="2 3">SMC1</strain>
    </source>
</reference>
<proteinExistence type="predicted"/>
<sequence length="372" mass="41671">MLGGAAAVRVKRNVRLYLERAISSARLAIEHFNRPYEEGRREAVLHFALHAHEMLMKAVLLQRGKSIQRRRESKSISVATALRMLGNQGEKVLTESETLSLTAVSNVRDAAQHSVVMLSEQTLYLQTQTAVTVFDKVLKQEFDVSLADFLPSRVLPVSTDPPTSLELLIDTEVSQVKALLEPGRRKTAEAKARLRPLLAIDLAAAGEERTATPLEVDRATNRLKQGRPWREVMPNLASLTLDASGTGQTYNVRLAKAKDAPPVKFAETEDEAESAAIIREVDNEQRYPFALTDLARLASLTAPQATAFVWKLGLKSDEKCCHTFQHGKSRFPRYSHEALSRMREAAAKFSPVEVWRQYRRQRQQDPGHEGQL</sequence>
<dbReference type="InterPro" id="IPR022104">
    <property type="entry name" value="DUF3644"/>
</dbReference>
<evidence type="ECO:0000313" key="2">
    <source>
        <dbReference type="EMBL" id="RIE15893.1"/>
    </source>
</evidence>
<dbReference type="Proteomes" id="UP000266113">
    <property type="component" value="Unassembled WGS sequence"/>
</dbReference>
<accession>A0A398DNT0</accession>
<name>A0A398DNT0_9BACT</name>
<dbReference type="EMBL" id="QXIY01000043">
    <property type="protein sequence ID" value="RIE15893.1"/>
    <property type="molecule type" value="Genomic_DNA"/>
</dbReference>
<evidence type="ECO:0000313" key="3">
    <source>
        <dbReference type="Proteomes" id="UP000266113"/>
    </source>
</evidence>
<dbReference type="AlphaFoldDB" id="A0A398DNT0"/>
<gene>
    <name evidence="2" type="ORF">SMC1_09365</name>
</gene>
<dbReference type="Pfam" id="PF12358">
    <property type="entry name" value="DUF3644"/>
    <property type="match status" value="1"/>
</dbReference>
<organism evidence="2 3">
    <name type="scientific">Candidatus Cryosericum septentrionale</name>
    <dbReference type="NCBI Taxonomy" id="2290913"/>
    <lineage>
        <taxon>Bacteria</taxon>
        <taxon>Pseudomonadati</taxon>
        <taxon>Caldisericota/Cryosericota group</taxon>
        <taxon>Candidatus Cryosericota</taxon>
        <taxon>Candidatus Cryosericia</taxon>
        <taxon>Candidatus Cryosericales</taxon>
        <taxon>Candidatus Cryosericaceae</taxon>
        <taxon>Candidatus Cryosericum</taxon>
    </lineage>
</organism>
<keyword evidence="3" id="KW-1185">Reference proteome</keyword>
<evidence type="ECO:0000259" key="1">
    <source>
        <dbReference type="Pfam" id="PF12358"/>
    </source>
</evidence>